<sequence length="178" mass="19996">MTAQWFPVVMVVMAIALAVGPVMMMRPSPRQARLAKLRTEAAQLGLTVHLPKWPKAHTQLAPVKAPDGAIRYLLPWQSPSTEIKPALLIRSSYTHELHVNGIWQWVQQPEQPDQSSLLETWVKEAAIPASVCAIGLSRAGVYVDWTESSQWSLSKLLAMLESMRVRLGAKEEHQREEE</sequence>
<dbReference type="EMBL" id="BSPD01000073">
    <property type="protein sequence ID" value="GLS27275.1"/>
    <property type="molecule type" value="Genomic_DNA"/>
</dbReference>
<comment type="caution">
    <text evidence="2">The sequence shown here is derived from an EMBL/GenBank/DDBJ whole genome shotgun (WGS) entry which is preliminary data.</text>
</comment>
<dbReference type="Proteomes" id="UP001156870">
    <property type="component" value="Unassembled WGS sequence"/>
</dbReference>
<evidence type="ECO:0000313" key="2">
    <source>
        <dbReference type="EMBL" id="GLS27275.1"/>
    </source>
</evidence>
<evidence type="ECO:0008006" key="4">
    <source>
        <dbReference type="Google" id="ProtNLM"/>
    </source>
</evidence>
<dbReference type="AlphaFoldDB" id="A0AA37WNC3"/>
<name>A0AA37WNC3_9GAMM</name>
<keyword evidence="1" id="KW-0812">Transmembrane</keyword>
<feature type="transmembrane region" description="Helical" evidence="1">
    <location>
        <begin position="6"/>
        <end position="24"/>
    </location>
</feature>
<evidence type="ECO:0000256" key="1">
    <source>
        <dbReference type="SAM" id="Phobius"/>
    </source>
</evidence>
<proteinExistence type="predicted"/>
<protein>
    <recommendedName>
        <fullName evidence="4">Preprotein translocase subunit YajC</fullName>
    </recommendedName>
</protein>
<accession>A0AA37WNC3</accession>
<reference evidence="2 3" key="1">
    <citation type="journal article" date="2014" name="Int. J. Syst. Evol. Microbiol.">
        <title>Complete genome sequence of Corynebacterium casei LMG S-19264T (=DSM 44701T), isolated from a smear-ripened cheese.</title>
        <authorList>
            <consortium name="US DOE Joint Genome Institute (JGI-PGF)"/>
            <person name="Walter F."/>
            <person name="Albersmeier A."/>
            <person name="Kalinowski J."/>
            <person name="Ruckert C."/>
        </authorList>
    </citation>
    <scope>NUCLEOTIDE SEQUENCE [LARGE SCALE GENOMIC DNA]</scope>
    <source>
        <strain evidence="2 3">NBRC 110095</strain>
    </source>
</reference>
<organism evidence="2 3">
    <name type="scientific">Marinibactrum halimedae</name>
    <dbReference type="NCBI Taxonomy" id="1444977"/>
    <lineage>
        <taxon>Bacteria</taxon>
        <taxon>Pseudomonadati</taxon>
        <taxon>Pseudomonadota</taxon>
        <taxon>Gammaproteobacteria</taxon>
        <taxon>Cellvibrionales</taxon>
        <taxon>Cellvibrionaceae</taxon>
        <taxon>Marinibactrum</taxon>
    </lineage>
</organism>
<gene>
    <name evidence="2" type="ORF">GCM10007877_29940</name>
</gene>
<dbReference type="RefSeq" id="WP_232593797.1">
    <property type="nucleotide sequence ID" value="NZ_BSPD01000073.1"/>
</dbReference>
<evidence type="ECO:0000313" key="3">
    <source>
        <dbReference type="Proteomes" id="UP001156870"/>
    </source>
</evidence>
<keyword evidence="1" id="KW-0472">Membrane</keyword>
<keyword evidence="3" id="KW-1185">Reference proteome</keyword>
<keyword evidence="1" id="KW-1133">Transmembrane helix</keyword>